<dbReference type="InterPro" id="IPR018247">
    <property type="entry name" value="EF_Hand_1_Ca_BS"/>
</dbReference>
<dbReference type="GO" id="GO:0005509">
    <property type="term" value="F:calcium ion binding"/>
    <property type="evidence" value="ECO:0007669"/>
    <property type="project" value="InterPro"/>
</dbReference>
<dbReference type="SUPFAM" id="SSF47473">
    <property type="entry name" value="EF-hand"/>
    <property type="match status" value="1"/>
</dbReference>
<keyword evidence="5" id="KW-1185">Reference proteome</keyword>
<dbReference type="Proteomes" id="UP000828236">
    <property type="component" value="Unassembled WGS sequence"/>
</dbReference>
<sequence length="211" mass="25442">MTTTDDGFLRHKHLFTFLNFWDENHDGILSWEDFRLLAEKFAKIQRRGRQPEKEVVERWQSIFEKWWNELTSYADSNKDKYVEFHEWLDFFKQLGKNTKSFGELPEFLKIYLQLFFLCCDANKDGLFCIKDYKKYIANLKMDTSKAQEHFDYMLIDEDRTNNENALNSDRFKATVYDFWVSMDPNSKGKYICGPFDSIPIEELEKRVKKKP</sequence>
<evidence type="ECO:0000259" key="2">
    <source>
        <dbReference type="PROSITE" id="PS50222"/>
    </source>
</evidence>
<name>A0A922L3E2_DERFA</name>
<comment type="caution">
    <text evidence="4">The sequence shown here is derived from an EMBL/GenBank/DDBJ whole genome shotgun (WGS) entry which is preliminary data.</text>
</comment>
<reference evidence="4" key="1">
    <citation type="submission" date="2013-05" db="EMBL/GenBank/DDBJ databases">
        <authorList>
            <person name="Yim A.K.Y."/>
            <person name="Chan T.F."/>
            <person name="Ji K.M."/>
            <person name="Liu X.Y."/>
            <person name="Zhou J.W."/>
            <person name="Li R.Q."/>
            <person name="Yang K.Y."/>
            <person name="Li J."/>
            <person name="Li M."/>
            <person name="Law P.T.W."/>
            <person name="Wu Y.L."/>
            <person name="Cai Z.L."/>
            <person name="Qin H."/>
            <person name="Bao Y."/>
            <person name="Leung R.K.K."/>
            <person name="Ng P.K.S."/>
            <person name="Zou J."/>
            <person name="Zhong X.J."/>
            <person name="Ran P.X."/>
            <person name="Zhong N.S."/>
            <person name="Liu Z.G."/>
            <person name="Tsui S.K.W."/>
        </authorList>
    </citation>
    <scope>NUCLEOTIDE SEQUENCE</scope>
    <source>
        <strain evidence="4">Derf</strain>
        <tissue evidence="4">Whole organism</tissue>
    </source>
</reference>
<dbReference type="Proteomes" id="UP000790347">
    <property type="component" value="Unassembled WGS sequence"/>
</dbReference>
<dbReference type="InterPro" id="IPR011992">
    <property type="entry name" value="EF-hand-dom_pair"/>
</dbReference>
<gene>
    <name evidence="4" type="primary">Scp1_1</name>
    <name evidence="4" type="ORF">DERF_011760</name>
    <name evidence="3" type="ORF">HUG17_9967</name>
</gene>
<dbReference type="EMBL" id="ASGP02000005">
    <property type="protein sequence ID" value="KAH9507056.1"/>
    <property type="molecule type" value="Genomic_DNA"/>
</dbReference>
<accession>A0A922L3E2</accession>
<dbReference type="Gene3D" id="1.10.238.10">
    <property type="entry name" value="EF-hand"/>
    <property type="match status" value="1"/>
</dbReference>
<dbReference type="AlphaFoldDB" id="A0A922L3E2"/>
<organism evidence="4 5">
    <name type="scientific">Dermatophagoides farinae</name>
    <name type="common">American house dust mite</name>
    <dbReference type="NCBI Taxonomy" id="6954"/>
    <lineage>
        <taxon>Eukaryota</taxon>
        <taxon>Metazoa</taxon>
        <taxon>Ecdysozoa</taxon>
        <taxon>Arthropoda</taxon>
        <taxon>Chelicerata</taxon>
        <taxon>Arachnida</taxon>
        <taxon>Acari</taxon>
        <taxon>Acariformes</taxon>
        <taxon>Sarcoptiformes</taxon>
        <taxon>Astigmata</taxon>
        <taxon>Psoroptidia</taxon>
        <taxon>Analgoidea</taxon>
        <taxon>Pyroglyphidae</taxon>
        <taxon>Dermatophagoidinae</taxon>
        <taxon>Dermatophagoides</taxon>
    </lineage>
</organism>
<evidence type="ECO:0000256" key="1">
    <source>
        <dbReference type="ARBA" id="ARBA00022837"/>
    </source>
</evidence>
<dbReference type="PROSITE" id="PS50222">
    <property type="entry name" value="EF_HAND_2"/>
    <property type="match status" value="1"/>
</dbReference>
<evidence type="ECO:0000313" key="3">
    <source>
        <dbReference type="EMBL" id="KAH7643276.1"/>
    </source>
</evidence>
<evidence type="ECO:0000313" key="4">
    <source>
        <dbReference type="EMBL" id="KAH9507056.1"/>
    </source>
</evidence>
<feature type="domain" description="EF-hand" evidence="2">
    <location>
        <begin position="75"/>
        <end position="97"/>
    </location>
</feature>
<reference evidence="3" key="2">
    <citation type="submission" date="2020-06" db="EMBL/GenBank/DDBJ databases">
        <authorList>
            <person name="Ji K."/>
            <person name="Li J."/>
        </authorList>
    </citation>
    <scope>NUCLEOTIDE SEQUENCE</scope>
    <source>
        <strain evidence="3">JKM2019</strain>
        <tissue evidence="3">Whole body</tissue>
    </source>
</reference>
<evidence type="ECO:0000313" key="5">
    <source>
        <dbReference type="Proteomes" id="UP000790347"/>
    </source>
</evidence>
<dbReference type="PROSITE" id="PS00018">
    <property type="entry name" value="EF_HAND_1"/>
    <property type="match status" value="2"/>
</dbReference>
<reference evidence="4" key="4">
    <citation type="journal article" date="2022" name="Res Sq">
        <title>Comparative Genomics Reveals Insights into the Divergent Evolution of Astigmatic Mites and Household Pest Adaptations.</title>
        <authorList>
            <person name="Xiong Q."/>
            <person name="Wan A.T.-Y."/>
            <person name="Liu X.-Y."/>
            <person name="Fung C.S.-H."/>
            <person name="Xiao X."/>
            <person name="Malainual N."/>
            <person name="Hou J."/>
            <person name="Wang L."/>
            <person name="Wang M."/>
            <person name="Yang K."/>
            <person name="Cui Y."/>
            <person name="Leung E."/>
            <person name="Nong W."/>
            <person name="Shin S.-K."/>
            <person name="Au S."/>
            <person name="Jeong K.Y."/>
            <person name="Chew F.T."/>
            <person name="Hui J."/>
            <person name="Leung T.F."/>
            <person name="Tungtrongchitr A."/>
            <person name="Zhong N."/>
            <person name="Liu Z."/>
            <person name="Tsui S."/>
        </authorList>
    </citation>
    <scope>NUCLEOTIDE SEQUENCE</scope>
    <source>
        <strain evidence="4">Derf</strain>
        <tissue evidence="4">Whole organism</tissue>
    </source>
</reference>
<dbReference type="InterPro" id="IPR002048">
    <property type="entry name" value="EF_hand_dom"/>
</dbReference>
<keyword evidence="1" id="KW-0106">Calcium</keyword>
<dbReference type="OrthoDB" id="427950at2759"/>
<proteinExistence type="predicted"/>
<reference evidence="3" key="3">
    <citation type="journal article" date="2021" name="World Allergy Organ. J.">
        <title>Chromosome-level assembly of Dermatophagoides farinae genome and transcriptome reveals two novel allergens Der f 37 and Der f 39.</title>
        <authorList>
            <person name="Chen J."/>
            <person name="Cai Z."/>
            <person name="Fan D."/>
            <person name="Hu J."/>
            <person name="Hou Y."/>
            <person name="He Y."/>
            <person name="Zhang Z."/>
            <person name="Zhao Z."/>
            <person name="Gao P."/>
            <person name="Hu W."/>
            <person name="Sun J."/>
            <person name="Li J."/>
            <person name="Ji K."/>
        </authorList>
    </citation>
    <scope>NUCLEOTIDE SEQUENCE</scope>
    <source>
        <strain evidence="3">JKM2019</strain>
    </source>
</reference>
<protein>
    <submittedName>
        <fullName evidence="3">Sarcoplasmic calcium-binding proteins i</fullName>
    </submittedName>
    <submittedName>
        <fullName evidence="4">Sre1 cleavage activating protein, Scap scp1</fullName>
    </submittedName>
</protein>
<dbReference type="EMBL" id="SDOV01000003">
    <property type="protein sequence ID" value="KAH7643276.1"/>
    <property type="molecule type" value="Genomic_DNA"/>
</dbReference>